<sequence>MGPSEFEWPTQSPPIDSSGTCVILKTTAETRGVGAGNGDSDVDIHTALRDAALRNRTETELLRLLGPTYVLFTANA</sequence>
<dbReference type="EMBL" id="AUSU01008480">
    <property type="protein sequence ID" value="EPS59294.1"/>
    <property type="molecule type" value="Genomic_DNA"/>
</dbReference>
<comment type="caution">
    <text evidence="1">The sequence shown here is derived from an EMBL/GenBank/DDBJ whole genome shotgun (WGS) entry which is preliminary data.</text>
</comment>
<proteinExistence type="predicted"/>
<organism evidence="1 2">
    <name type="scientific">Genlisea aurea</name>
    <dbReference type="NCBI Taxonomy" id="192259"/>
    <lineage>
        <taxon>Eukaryota</taxon>
        <taxon>Viridiplantae</taxon>
        <taxon>Streptophyta</taxon>
        <taxon>Embryophyta</taxon>
        <taxon>Tracheophyta</taxon>
        <taxon>Spermatophyta</taxon>
        <taxon>Magnoliopsida</taxon>
        <taxon>eudicotyledons</taxon>
        <taxon>Gunneridae</taxon>
        <taxon>Pentapetalae</taxon>
        <taxon>asterids</taxon>
        <taxon>lamiids</taxon>
        <taxon>Lamiales</taxon>
        <taxon>Lentibulariaceae</taxon>
        <taxon>Genlisea</taxon>
    </lineage>
</organism>
<keyword evidence="2" id="KW-1185">Reference proteome</keyword>
<reference evidence="1 2" key="1">
    <citation type="journal article" date="2013" name="BMC Genomics">
        <title>The miniature genome of a carnivorous plant Genlisea aurea contains a low number of genes and short non-coding sequences.</title>
        <authorList>
            <person name="Leushkin E.V."/>
            <person name="Sutormin R.A."/>
            <person name="Nabieva E.R."/>
            <person name="Penin A.A."/>
            <person name="Kondrashov A.S."/>
            <person name="Logacheva M.D."/>
        </authorList>
    </citation>
    <scope>NUCLEOTIDE SEQUENCE [LARGE SCALE GENOMIC DNA]</scope>
</reference>
<evidence type="ECO:0000313" key="1">
    <source>
        <dbReference type="EMBL" id="EPS59294.1"/>
    </source>
</evidence>
<dbReference type="AlphaFoldDB" id="S8BY00"/>
<accession>S8BY00</accession>
<gene>
    <name evidence="1" type="ORF">M569_15514</name>
</gene>
<evidence type="ECO:0000313" key="2">
    <source>
        <dbReference type="Proteomes" id="UP000015453"/>
    </source>
</evidence>
<protein>
    <submittedName>
        <fullName evidence="1">Uncharacterized protein</fullName>
    </submittedName>
</protein>
<dbReference type="Proteomes" id="UP000015453">
    <property type="component" value="Unassembled WGS sequence"/>
</dbReference>
<name>S8BY00_9LAMI</name>